<keyword evidence="1" id="KW-1003">Cell membrane</keyword>
<gene>
    <name evidence="2" type="ORF">B0A89_06840</name>
</gene>
<accession>A0A1W6CX35</accession>
<protein>
    <recommendedName>
        <fullName evidence="1">3-deoxy-D-manno-octulosonic acid transferase</fullName>
        <shortName evidence="1">Kdo transferase</shortName>
        <ecNumber evidence="1">2.4.99.12</ecNumber>
    </recommendedName>
    <alternativeName>
        <fullName evidence="1">Lipid IV(A) 3-deoxy-D-manno-octulosonic acid transferase</fullName>
    </alternativeName>
</protein>
<dbReference type="STRING" id="1945662.B0A89_06840"/>
<dbReference type="Proteomes" id="UP000193017">
    <property type="component" value="Chromosome"/>
</dbReference>
<name>A0A1W6CX35_9RHOB</name>
<evidence type="ECO:0000313" key="2">
    <source>
        <dbReference type="EMBL" id="ARJ69385.1"/>
    </source>
</evidence>
<keyword evidence="3" id="KW-1185">Reference proteome</keyword>
<sequence>MAGLGDLAYWLNPRSPRGGVPLDEAAVPHGSGPLVLIHGDAGGLAQALRRRRRGLRLGGLGRTAAGLSPILPQAPADPAAARALIERLGPAAVLLADGAIPGALVAACDDCDVPVTLIADRHQIAAAAARTAWRGLRRGPMTRLSRVLVPDPMAEEAALRAGIAPQRIEIIGSAAPLVAPLRCNMREFAALRPMMANRHVWLAAGLPAAEAPAIMAAQRAALSSYHRALLIVAPARPEDAPPIAAAALEAGLEIARRDADEDPSPGVQVLLAEDCSELGLWYRLAPITFMGGTLAAEGAAPRHPYEPAGLGSTILHGPQLTSQADLWNALHDKGGTRLVRNAAQLGTAIEELGAPDAAARLALAAWQHATAGAEVARRIVNAVLSDLPEDGP</sequence>
<dbReference type="GO" id="GO:0005886">
    <property type="term" value="C:plasma membrane"/>
    <property type="evidence" value="ECO:0007669"/>
    <property type="project" value="UniProtKB-SubCell"/>
</dbReference>
<evidence type="ECO:0000256" key="1">
    <source>
        <dbReference type="RuleBase" id="RU365103"/>
    </source>
</evidence>
<comment type="function">
    <text evidence="1">Involved in lipopolysaccharide (LPS) biosynthesis. Catalyzes the transfer of 3-deoxy-D-manno-octulosonate (Kdo) residue(s) from CMP-Kdo to lipid IV(A), the tetraacyldisaccharide-1,4'-bisphosphate precursor of lipid A.</text>
</comment>
<dbReference type="InterPro" id="IPR039901">
    <property type="entry name" value="Kdotransferase"/>
</dbReference>
<keyword evidence="1" id="KW-0808">Transferase</keyword>
<dbReference type="RefSeq" id="WP_085377503.1">
    <property type="nucleotide sequence ID" value="NZ_CP020612.1"/>
</dbReference>
<dbReference type="AlphaFoldDB" id="A0A1W6CX35"/>
<comment type="similarity">
    <text evidence="1">Belongs to the glycosyltransferase group 1 family.</text>
</comment>
<keyword evidence="1" id="KW-0448">Lipopolysaccharide biosynthesis</keyword>
<dbReference type="KEGG" id="pcon:B0A89_06840"/>
<dbReference type="EMBL" id="CP020612">
    <property type="protein sequence ID" value="ARJ69385.1"/>
    <property type="molecule type" value="Genomic_DNA"/>
</dbReference>
<comment type="pathway">
    <text evidence="1">Bacterial outer membrane biogenesis; LPS core biosynthesis.</text>
</comment>
<proteinExistence type="inferred from homology"/>
<dbReference type="GO" id="GO:0009245">
    <property type="term" value="P:lipid A biosynthetic process"/>
    <property type="evidence" value="ECO:0007669"/>
    <property type="project" value="TreeGrafter"/>
</dbReference>
<comment type="subcellular location">
    <subcellularLocation>
        <location evidence="1">Cell membrane</location>
    </subcellularLocation>
</comment>
<dbReference type="UniPathway" id="UPA00958"/>
<dbReference type="GO" id="GO:0043842">
    <property type="term" value="F:Kdo transferase activity"/>
    <property type="evidence" value="ECO:0007669"/>
    <property type="project" value="UniProtKB-EC"/>
</dbReference>
<dbReference type="EC" id="2.4.99.12" evidence="1"/>
<comment type="catalytic activity">
    <reaction evidence="1">
        <text>lipid IVA (E. coli) + CMP-3-deoxy-beta-D-manno-octulosonate = alpha-Kdo-(2-&gt;6)-lipid IVA (E. coli) + CMP + H(+)</text>
        <dbReference type="Rhea" id="RHEA:28066"/>
        <dbReference type="ChEBI" id="CHEBI:15378"/>
        <dbReference type="ChEBI" id="CHEBI:58603"/>
        <dbReference type="ChEBI" id="CHEBI:60364"/>
        <dbReference type="ChEBI" id="CHEBI:60377"/>
        <dbReference type="ChEBI" id="CHEBI:85987"/>
        <dbReference type="EC" id="2.4.99.12"/>
    </reaction>
</comment>
<evidence type="ECO:0000313" key="3">
    <source>
        <dbReference type="Proteomes" id="UP000193017"/>
    </source>
</evidence>
<dbReference type="PANTHER" id="PTHR42755:SF1">
    <property type="entry name" value="3-DEOXY-D-MANNO-OCTULOSONIC ACID TRANSFERASE, MITOCHONDRIAL-RELATED"/>
    <property type="match status" value="1"/>
</dbReference>
<reference evidence="2 3" key="1">
    <citation type="submission" date="2017-03" db="EMBL/GenBank/DDBJ databases">
        <title>Genome sequence of Paracoccus contaminans isolated from a water microcosm.</title>
        <authorList>
            <person name="Aurass P."/>
            <person name="Karste S."/>
            <person name="Trost E."/>
            <person name="Glaeser S.P."/>
            <person name="Kaempfer P."/>
            <person name="Flieger A."/>
        </authorList>
    </citation>
    <scope>NUCLEOTIDE SEQUENCE [LARGE SCALE GENOMIC DNA]</scope>
    <source>
        <strain evidence="3">RKI 16-01929T\LMG 29738T\CCM 8701T\CIP 111112T</strain>
    </source>
</reference>
<keyword evidence="1" id="KW-0472">Membrane</keyword>
<dbReference type="OrthoDB" id="9789797at2"/>
<dbReference type="GO" id="GO:0009244">
    <property type="term" value="P:lipopolysaccharide core region biosynthetic process"/>
    <property type="evidence" value="ECO:0007669"/>
    <property type="project" value="UniProtKB-UniRule"/>
</dbReference>
<dbReference type="PANTHER" id="PTHR42755">
    <property type="entry name" value="3-DEOXY-MANNO-OCTULOSONATE CYTIDYLYLTRANSFERASE"/>
    <property type="match status" value="1"/>
</dbReference>
<organism evidence="2 3">
    <name type="scientific">Paracoccus contaminans</name>
    <dbReference type="NCBI Taxonomy" id="1945662"/>
    <lineage>
        <taxon>Bacteria</taxon>
        <taxon>Pseudomonadati</taxon>
        <taxon>Pseudomonadota</taxon>
        <taxon>Alphaproteobacteria</taxon>
        <taxon>Rhodobacterales</taxon>
        <taxon>Paracoccaceae</taxon>
        <taxon>Paracoccus</taxon>
    </lineage>
</organism>
<dbReference type="Gene3D" id="3.40.50.2000">
    <property type="entry name" value="Glycogen Phosphorylase B"/>
    <property type="match status" value="1"/>
</dbReference>